<dbReference type="Pfam" id="PF01738">
    <property type="entry name" value="DLH"/>
    <property type="match status" value="1"/>
</dbReference>
<dbReference type="InterPro" id="IPR002925">
    <property type="entry name" value="Dienelactn_hydro"/>
</dbReference>
<evidence type="ECO:0000313" key="3">
    <source>
        <dbReference type="Proteomes" id="UP000614601"/>
    </source>
</evidence>
<dbReference type="PANTHER" id="PTHR22946">
    <property type="entry name" value="DIENELACTONE HYDROLASE DOMAIN-CONTAINING PROTEIN-RELATED"/>
    <property type="match status" value="1"/>
</dbReference>
<dbReference type="EMBL" id="CAJFDH010000002">
    <property type="protein sequence ID" value="CAD5213106.1"/>
    <property type="molecule type" value="Genomic_DNA"/>
</dbReference>
<gene>
    <name evidence="2" type="ORF">BOKJ2_LOCUS4907</name>
</gene>
<dbReference type="InterPro" id="IPR029058">
    <property type="entry name" value="AB_hydrolase_fold"/>
</dbReference>
<organism evidence="2 3">
    <name type="scientific">Bursaphelenchus okinawaensis</name>
    <dbReference type="NCBI Taxonomy" id="465554"/>
    <lineage>
        <taxon>Eukaryota</taxon>
        <taxon>Metazoa</taxon>
        <taxon>Ecdysozoa</taxon>
        <taxon>Nematoda</taxon>
        <taxon>Chromadorea</taxon>
        <taxon>Rhabditida</taxon>
        <taxon>Tylenchina</taxon>
        <taxon>Tylenchomorpha</taxon>
        <taxon>Aphelenchoidea</taxon>
        <taxon>Aphelenchoididae</taxon>
        <taxon>Bursaphelenchus</taxon>
    </lineage>
</organism>
<comment type="caution">
    <text evidence="2">The sequence shown here is derived from an EMBL/GenBank/DDBJ whole genome shotgun (WGS) entry which is preliminary data.</text>
</comment>
<dbReference type="AlphaFoldDB" id="A0A811KA64"/>
<feature type="domain" description="Dienelactone hydrolase" evidence="1">
    <location>
        <begin position="17"/>
        <end position="241"/>
    </location>
</feature>
<dbReference type="SUPFAM" id="SSF53474">
    <property type="entry name" value="alpha/beta-Hydrolases"/>
    <property type="match status" value="1"/>
</dbReference>
<dbReference type="InterPro" id="IPR050261">
    <property type="entry name" value="FrsA_esterase"/>
</dbReference>
<dbReference type="Proteomes" id="UP000614601">
    <property type="component" value="Unassembled WGS sequence"/>
</dbReference>
<accession>A0A811KA64</accession>
<proteinExistence type="predicted"/>
<reference evidence="2" key="1">
    <citation type="submission" date="2020-09" db="EMBL/GenBank/DDBJ databases">
        <authorList>
            <person name="Kikuchi T."/>
        </authorList>
    </citation>
    <scope>NUCLEOTIDE SEQUENCE</scope>
    <source>
        <strain evidence="2">SH1</strain>
    </source>
</reference>
<keyword evidence="3" id="KW-1185">Reference proteome</keyword>
<dbReference type="OrthoDB" id="17560at2759"/>
<dbReference type="PANTHER" id="PTHR22946:SF0">
    <property type="entry name" value="DIENELACTONE HYDROLASE DOMAIN-CONTAINING PROTEIN"/>
    <property type="match status" value="1"/>
</dbReference>
<dbReference type="Proteomes" id="UP000783686">
    <property type="component" value="Unassembled WGS sequence"/>
</dbReference>
<evidence type="ECO:0000313" key="2">
    <source>
        <dbReference type="EMBL" id="CAD5213106.1"/>
    </source>
</evidence>
<dbReference type="Gene3D" id="3.40.50.1820">
    <property type="entry name" value="alpha/beta hydrolase"/>
    <property type="match status" value="1"/>
</dbReference>
<protein>
    <recommendedName>
        <fullName evidence="1">Dienelactone hydrolase domain-containing protein</fullName>
    </recommendedName>
</protein>
<dbReference type="GO" id="GO:0016787">
    <property type="term" value="F:hydrolase activity"/>
    <property type="evidence" value="ECO:0007669"/>
    <property type="project" value="InterPro"/>
</dbReference>
<name>A0A811KA64_9BILA</name>
<evidence type="ECO:0000259" key="1">
    <source>
        <dbReference type="Pfam" id="PF01738"/>
    </source>
</evidence>
<sequence>MVVKHDTVEYKDGNAVLEGYLYQPETLASKAPAILVYPALWGPSDHEKSVAKELAELGFITFVADPYGKGIRPTVREEAFGLLMSFMNAREEKLKPRIVAAYDYLKNVQNVDTDKICSIGFCFGGTCTIDLARHNVDIKLGVSFHGGFKPTAEGQDFSKLSKITTELLICHGDADDHVNPTVPTFLEELRARDANFTFVRYSKAPHGFTMASNPSAPKSVAYDERADRKSKQAMLEMLDEIVGIPNKNLANAL</sequence>
<dbReference type="EMBL" id="CAJFCW020000002">
    <property type="protein sequence ID" value="CAG9099128.1"/>
    <property type="molecule type" value="Genomic_DNA"/>
</dbReference>